<evidence type="ECO:0000256" key="1">
    <source>
        <dbReference type="ARBA" id="ARBA00004141"/>
    </source>
</evidence>
<evidence type="ECO:0000256" key="5">
    <source>
        <dbReference type="SAM" id="Phobius"/>
    </source>
</evidence>
<dbReference type="PANTHER" id="PTHR10846">
    <property type="entry name" value="SODIUM/POTASSIUM/CALCIUM EXCHANGER"/>
    <property type="match status" value="1"/>
</dbReference>
<feature type="transmembrane region" description="Helical" evidence="5">
    <location>
        <begin position="175"/>
        <end position="197"/>
    </location>
</feature>
<reference evidence="7 8" key="1">
    <citation type="journal article" date="2022" name="Syst. Appl. Microbiol.">
        <title>Rhodopirellula aestuarii sp. nov., a novel member of the genus Rhodopirellula isolated from brackish sediments collected in the Tagus River estuary, Portugal.</title>
        <authorList>
            <person name="Vitorino I.R."/>
            <person name="Klimek D."/>
            <person name="Calusinska M."/>
            <person name="Lobo-da-Cunha A."/>
            <person name="Vasconcelos V."/>
            <person name="Lage O.M."/>
        </authorList>
    </citation>
    <scope>NUCLEOTIDE SEQUENCE [LARGE SCALE GENOMIC DNA]</scope>
    <source>
        <strain evidence="7 8">ICT_H3.1</strain>
    </source>
</reference>
<name>A0ABT0U0A6_9BACT</name>
<dbReference type="Proteomes" id="UP001202961">
    <property type="component" value="Unassembled WGS sequence"/>
</dbReference>
<dbReference type="Pfam" id="PF01699">
    <property type="entry name" value="Na_Ca_ex"/>
    <property type="match status" value="2"/>
</dbReference>
<proteinExistence type="predicted"/>
<feature type="transmembrane region" description="Helical" evidence="5">
    <location>
        <begin position="277"/>
        <end position="297"/>
    </location>
</feature>
<feature type="domain" description="Sodium/calcium exchanger membrane region" evidence="6">
    <location>
        <begin position="7"/>
        <end position="147"/>
    </location>
</feature>
<feature type="transmembrane region" description="Helical" evidence="5">
    <location>
        <begin position="304"/>
        <end position="321"/>
    </location>
</feature>
<feature type="transmembrane region" description="Helical" evidence="5">
    <location>
        <begin position="243"/>
        <end position="265"/>
    </location>
</feature>
<organism evidence="7 8">
    <name type="scientific">Aporhodopirellula aestuarii</name>
    <dbReference type="NCBI Taxonomy" id="2950107"/>
    <lineage>
        <taxon>Bacteria</taxon>
        <taxon>Pseudomonadati</taxon>
        <taxon>Planctomycetota</taxon>
        <taxon>Planctomycetia</taxon>
        <taxon>Pirellulales</taxon>
        <taxon>Pirellulaceae</taxon>
        <taxon>Aporhodopirellula</taxon>
    </lineage>
</organism>
<sequence>MNEHIEAWGLISIGLVLLVAGGEMLVRGASTIAAILRIPPLVIGLTVVAFGTSAPELGVSLQAAMSGAADVAVGNVVGSNIFNVLFILGLSSLITPLVVSSRLIRFDVPLMVGVSLLGWLLASDGVVGRIDGIVLFAVLLGYIVICIRMAKREPEEVKQEFAVEFGADSQPQTNLWWPGLLAVVGLVLLGFGSKWLVSGAVAVATWFGVSELVIGLTIVAAGTSLPEVVTSVVASVRGERDIAVGNVVGSNLFNLACVLGLSSIISPQGVLVSEQAIGFDFPVMVVVAVACLPIFFTGGRISRWEGALFLAGFVAYTAYLIV</sequence>
<dbReference type="InterPro" id="IPR004837">
    <property type="entry name" value="NaCa_Exmemb"/>
</dbReference>
<comment type="subcellular location">
    <subcellularLocation>
        <location evidence="1">Membrane</location>
        <topology evidence="1">Multi-pass membrane protein</topology>
    </subcellularLocation>
</comment>
<dbReference type="InterPro" id="IPR004481">
    <property type="entry name" value="K/Na/Ca-exchanger"/>
</dbReference>
<feature type="domain" description="Sodium/calcium exchanger membrane region" evidence="6">
    <location>
        <begin position="180"/>
        <end position="321"/>
    </location>
</feature>
<accession>A0ABT0U0A6</accession>
<dbReference type="EMBL" id="JAMQBK010000020">
    <property type="protein sequence ID" value="MCM2370265.1"/>
    <property type="molecule type" value="Genomic_DNA"/>
</dbReference>
<evidence type="ECO:0000256" key="3">
    <source>
        <dbReference type="ARBA" id="ARBA00022989"/>
    </source>
</evidence>
<protein>
    <submittedName>
        <fullName evidence="7">Calcium/sodium antiporter</fullName>
    </submittedName>
</protein>
<dbReference type="RefSeq" id="WP_250927937.1">
    <property type="nucleotide sequence ID" value="NZ_JAMQBK010000020.1"/>
</dbReference>
<evidence type="ECO:0000256" key="2">
    <source>
        <dbReference type="ARBA" id="ARBA00022692"/>
    </source>
</evidence>
<gene>
    <name evidence="7" type="ORF">NB063_06460</name>
</gene>
<dbReference type="Gene3D" id="1.20.1420.30">
    <property type="entry name" value="NCX, central ion-binding region"/>
    <property type="match status" value="1"/>
</dbReference>
<keyword evidence="2 5" id="KW-0812">Transmembrane</keyword>
<dbReference type="InterPro" id="IPR044880">
    <property type="entry name" value="NCX_ion-bd_dom_sf"/>
</dbReference>
<keyword evidence="8" id="KW-1185">Reference proteome</keyword>
<feature type="transmembrane region" description="Helical" evidence="5">
    <location>
        <begin position="38"/>
        <end position="61"/>
    </location>
</feature>
<evidence type="ECO:0000313" key="8">
    <source>
        <dbReference type="Proteomes" id="UP001202961"/>
    </source>
</evidence>
<evidence type="ECO:0000259" key="6">
    <source>
        <dbReference type="Pfam" id="PF01699"/>
    </source>
</evidence>
<feature type="transmembrane region" description="Helical" evidence="5">
    <location>
        <begin position="133"/>
        <end position="150"/>
    </location>
</feature>
<comment type="caution">
    <text evidence="7">The sequence shown here is derived from an EMBL/GenBank/DDBJ whole genome shotgun (WGS) entry which is preliminary data.</text>
</comment>
<evidence type="ECO:0000313" key="7">
    <source>
        <dbReference type="EMBL" id="MCM2370265.1"/>
    </source>
</evidence>
<feature type="transmembrane region" description="Helical" evidence="5">
    <location>
        <begin position="81"/>
        <end position="99"/>
    </location>
</feature>
<dbReference type="NCBIfam" id="TIGR00367">
    <property type="entry name" value="calcium/sodium antiporter"/>
    <property type="match status" value="1"/>
</dbReference>
<dbReference type="PANTHER" id="PTHR10846:SF8">
    <property type="entry name" value="INNER MEMBRANE PROTEIN YRBG"/>
    <property type="match status" value="1"/>
</dbReference>
<keyword evidence="4 5" id="KW-0472">Membrane</keyword>
<evidence type="ECO:0000256" key="4">
    <source>
        <dbReference type="ARBA" id="ARBA00023136"/>
    </source>
</evidence>
<feature type="transmembrane region" description="Helical" evidence="5">
    <location>
        <begin position="6"/>
        <end position="26"/>
    </location>
</feature>
<keyword evidence="3 5" id="KW-1133">Transmembrane helix</keyword>